<gene>
    <name evidence="2" type="ORF">GCM10008106_35840</name>
</gene>
<sequence>MKINQLLIILIAFSLGLFSCDNSESPIMEPDPASDGFIEINGGGATFPNMAFINLRTGEQTTVQRQRWDLAFSSGSDFRVLINGTTGAMAYETSATDLNQVGEAQAADLRSSGGLDMTFNNMEAILRVDNPANPLNQPIISPVSAVQADNKVYILNRGSMGADERPWKKIRIVQQNGRYLLQHADLNATTFNTLEIQKDSDFNFVYVSFEQGKVDVEPKKSDWDFVWNAGTSTTPFPQAVNGTLAYFFQDLVFHNIYGGVTAVQVLEAEISYDNFNESHLSGLTLVADNRLTIGSNWRGGGGPNMAPTIRNDRFYVMKDARGNFYKVRFLSLTRDGERGRPSFEYALVKAG</sequence>
<evidence type="ECO:0000256" key="1">
    <source>
        <dbReference type="SAM" id="SignalP"/>
    </source>
</evidence>
<proteinExistence type="predicted"/>
<reference evidence="2" key="2">
    <citation type="submission" date="2020-09" db="EMBL/GenBank/DDBJ databases">
        <authorList>
            <person name="Sun Q."/>
            <person name="Kim S."/>
        </authorList>
    </citation>
    <scope>NUCLEOTIDE SEQUENCE</scope>
    <source>
        <strain evidence="2">KCTC 23224</strain>
    </source>
</reference>
<feature type="signal peptide" evidence="1">
    <location>
        <begin position="1"/>
        <end position="19"/>
    </location>
</feature>
<comment type="caution">
    <text evidence="2">The sequence shown here is derived from an EMBL/GenBank/DDBJ whole genome shotgun (WGS) entry which is preliminary data.</text>
</comment>
<reference evidence="2" key="1">
    <citation type="journal article" date="2014" name="Int. J. Syst. Evol. Microbiol.">
        <title>Complete genome sequence of Corynebacterium casei LMG S-19264T (=DSM 44701T), isolated from a smear-ripened cheese.</title>
        <authorList>
            <consortium name="US DOE Joint Genome Institute (JGI-PGF)"/>
            <person name="Walter F."/>
            <person name="Albersmeier A."/>
            <person name="Kalinowski J."/>
            <person name="Ruckert C."/>
        </authorList>
    </citation>
    <scope>NUCLEOTIDE SEQUENCE</scope>
    <source>
        <strain evidence="2">KCTC 23224</strain>
    </source>
</reference>
<evidence type="ECO:0008006" key="4">
    <source>
        <dbReference type="Google" id="ProtNLM"/>
    </source>
</evidence>
<feature type="chain" id="PRO_5035281225" description="HmuY protein" evidence="1">
    <location>
        <begin position="20"/>
        <end position="351"/>
    </location>
</feature>
<keyword evidence="3" id="KW-1185">Reference proteome</keyword>
<dbReference type="RefSeq" id="WP_189586192.1">
    <property type="nucleotide sequence ID" value="NZ_BMYF01000029.1"/>
</dbReference>
<name>A0A8J3D0T7_9BACT</name>
<dbReference type="PROSITE" id="PS51257">
    <property type="entry name" value="PROKAR_LIPOPROTEIN"/>
    <property type="match status" value="1"/>
</dbReference>
<dbReference type="Proteomes" id="UP000642809">
    <property type="component" value="Unassembled WGS sequence"/>
</dbReference>
<dbReference type="CDD" id="cd12105">
    <property type="entry name" value="HmuY"/>
    <property type="match status" value="1"/>
</dbReference>
<accession>A0A8J3D0T7</accession>
<dbReference type="EMBL" id="BMYF01000029">
    <property type="protein sequence ID" value="GHB51943.1"/>
    <property type="molecule type" value="Genomic_DNA"/>
</dbReference>
<dbReference type="Pfam" id="PF14064">
    <property type="entry name" value="HmuY"/>
    <property type="match status" value="2"/>
</dbReference>
<evidence type="ECO:0000313" key="3">
    <source>
        <dbReference type="Proteomes" id="UP000642809"/>
    </source>
</evidence>
<protein>
    <recommendedName>
        <fullName evidence="4">HmuY protein</fullName>
    </recommendedName>
</protein>
<keyword evidence="1" id="KW-0732">Signal</keyword>
<organism evidence="2 3">
    <name type="scientific">Mongoliitalea lutea</name>
    <dbReference type="NCBI Taxonomy" id="849756"/>
    <lineage>
        <taxon>Bacteria</taxon>
        <taxon>Pseudomonadati</taxon>
        <taxon>Bacteroidota</taxon>
        <taxon>Cytophagia</taxon>
        <taxon>Cytophagales</taxon>
        <taxon>Cyclobacteriaceae</taxon>
        <taxon>Mongoliitalea</taxon>
    </lineage>
</organism>
<dbReference type="InterPro" id="IPR025921">
    <property type="entry name" value="HmuY"/>
</dbReference>
<dbReference type="AlphaFoldDB" id="A0A8J3D0T7"/>
<evidence type="ECO:0000313" key="2">
    <source>
        <dbReference type="EMBL" id="GHB51943.1"/>
    </source>
</evidence>